<evidence type="ECO:0000259" key="1">
    <source>
        <dbReference type="PROSITE" id="PS50878"/>
    </source>
</evidence>
<feature type="domain" description="Reverse transcriptase" evidence="1">
    <location>
        <begin position="119"/>
        <end position="385"/>
    </location>
</feature>
<dbReference type="Gene3D" id="3.60.10.10">
    <property type="entry name" value="Endonuclease/exonuclease/phosphatase"/>
    <property type="match status" value="1"/>
</dbReference>
<dbReference type="InterPro" id="IPR000477">
    <property type="entry name" value="RT_dom"/>
</dbReference>
<protein>
    <submittedName>
        <fullName evidence="2">Reverse transcriptase</fullName>
    </submittedName>
</protein>
<dbReference type="GO" id="GO:0003964">
    <property type="term" value="F:RNA-directed DNA polymerase activity"/>
    <property type="evidence" value="ECO:0007669"/>
    <property type="project" value="UniProtKB-KW"/>
</dbReference>
<proteinExistence type="predicted"/>
<gene>
    <name evidence="2" type="ORF">TARUN_4016</name>
</gene>
<name>A0A395NQ56_TRIAR</name>
<evidence type="ECO:0000313" key="3">
    <source>
        <dbReference type="Proteomes" id="UP000266272"/>
    </source>
</evidence>
<evidence type="ECO:0000313" key="2">
    <source>
        <dbReference type="EMBL" id="RFU78212.1"/>
    </source>
</evidence>
<dbReference type="Gene3D" id="3.30.420.10">
    <property type="entry name" value="Ribonuclease H-like superfamily/Ribonuclease H"/>
    <property type="match status" value="1"/>
</dbReference>
<dbReference type="GO" id="GO:0003676">
    <property type="term" value="F:nucleic acid binding"/>
    <property type="evidence" value="ECO:0007669"/>
    <property type="project" value="InterPro"/>
</dbReference>
<organism evidence="2 3">
    <name type="scientific">Trichoderma arundinaceum</name>
    <dbReference type="NCBI Taxonomy" id="490622"/>
    <lineage>
        <taxon>Eukaryota</taxon>
        <taxon>Fungi</taxon>
        <taxon>Dikarya</taxon>
        <taxon>Ascomycota</taxon>
        <taxon>Pezizomycotina</taxon>
        <taxon>Sordariomycetes</taxon>
        <taxon>Hypocreomycetidae</taxon>
        <taxon>Hypocreales</taxon>
        <taxon>Hypocreaceae</taxon>
        <taxon>Trichoderma</taxon>
    </lineage>
</organism>
<accession>A0A395NQ56</accession>
<reference evidence="2 3" key="1">
    <citation type="journal article" date="2018" name="PLoS Pathog.">
        <title>Evolution of structural diversity of trichothecenes, a family of toxins produced by plant pathogenic and entomopathogenic fungi.</title>
        <authorList>
            <person name="Proctor R.H."/>
            <person name="McCormick S.P."/>
            <person name="Kim H.S."/>
            <person name="Cardoza R.E."/>
            <person name="Stanley A.M."/>
            <person name="Lindo L."/>
            <person name="Kelly A."/>
            <person name="Brown D.W."/>
            <person name="Lee T."/>
            <person name="Vaughan M.M."/>
            <person name="Alexander N.J."/>
            <person name="Busman M."/>
            <person name="Gutierrez S."/>
        </authorList>
    </citation>
    <scope>NUCLEOTIDE SEQUENCE [LARGE SCALE GENOMIC DNA]</scope>
    <source>
        <strain evidence="2 3">IBT 40837</strain>
    </source>
</reference>
<dbReference type="PROSITE" id="PS50878">
    <property type="entry name" value="RT_POL"/>
    <property type="match status" value="1"/>
</dbReference>
<dbReference type="PANTHER" id="PTHR33481">
    <property type="entry name" value="REVERSE TRANSCRIPTASE"/>
    <property type="match status" value="1"/>
</dbReference>
<dbReference type="STRING" id="490622.A0A395NQ56"/>
<comment type="caution">
    <text evidence="2">The sequence shown here is derived from an EMBL/GenBank/DDBJ whole genome shotgun (WGS) entry which is preliminary data.</text>
</comment>
<dbReference type="Pfam" id="PF14529">
    <property type="entry name" value="Exo_endo_phos_2"/>
    <property type="match status" value="1"/>
</dbReference>
<sequence length="812" mass="90013">MDEPWTNNNEAIHKHLDGKFLAVSLTDRYFAITSRVYPETLEKWPPPQRTIIAGDFNATHWTWQPGRNPDTAGRRLAEWVESHDLIPTLTDTPTRDSGKCIDLAFSNCAAESRVDQSLHTGLDHYTVCTLLPDPVRTTPGAGKKYVPLECWEDFSQLMRSFAWTLPTINTQEPSEANLDKGAEALPRSSSTDLVACLIHDIERALDRGLVASLLTLDISGAFDIVMRNRLVRRLREQGWPTLFVKWVESFMSDRSVLVRNGLGGLIPSLALECGAPQGSPISPIVSMLYFSPILKFNDPERRFGYADDVALVVFGDSTAETTKILQYDLDDTLRWGNTNAISFDPEKAELIHFFRTRGREHREHVTFEDKTISPQLNVRWLGIHLDSRLSFRKHVEAMASKALKAANFLRSLNQVQKGSPPDAVAKAAKACVTPVALFGAEAWWPGEERRSAANPNHLVSTGTAGLVERLDKVFRVAARTVIPAWKTTRTAILHRESGIPPASVALAQLRVRTSTRYNILHSAHPLAARIAKRPPRDLPPTRLQRTAAIPGKVPRPSLFVKNIGSVLPGPELRGQTKDKAAEKHLEFLTPSPDGDTGWGAVTFHDCVVTTDRGRLMNSEVYDAEAFGALIALEGSDIPTDHNLARINSSTARTVRRRRSNQVRFGAAEAPSNSVGLSRTVTPNMLAALSDELVVLHPINVDEIGCDKSIGIKNKGWPKKGITPVQIKRLHRSQRHQILPAYTQDGIICFEIFGGSTDGENFEFLARLLPYCGKWPESRSGLIIDNASIHRSERVQQLCEDGGVVLLCCTILT</sequence>
<dbReference type="EMBL" id="PXOA01000226">
    <property type="protein sequence ID" value="RFU78212.1"/>
    <property type="molecule type" value="Genomic_DNA"/>
</dbReference>
<dbReference type="Pfam" id="PF00078">
    <property type="entry name" value="RVT_1"/>
    <property type="match status" value="1"/>
</dbReference>
<dbReference type="PANTHER" id="PTHR33481:SF1">
    <property type="entry name" value="ENDONUCLEASE_EXONUCLEASE_PHOSPHATASE DOMAIN-CONTAINING PROTEIN-RELATED"/>
    <property type="match status" value="1"/>
</dbReference>
<dbReference type="OrthoDB" id="4842715at2759"/>
<dbReference type="AlphaFoldDB" id="A0A395NQ56"/>
<dbReference type="Pfam" id="PF13358">
    <property type="entry name" value="DDE_3"/>
    <property type="match status" value="1"/>
</dbReference>
<dbReference type="InterPro" id="IPR036691">
    <property type="entry name" value="Endo/exonu/phosph_ase_sf"/>
</dbReference>
<dbReference type="InterPro" id="IPR005135">
    <property type="entry name" value="Endo/exonuclease/phosphatase"/>
</dbReference>
<keyword evidence="2" id="KW-0808">Transferase</keyword>
<dbReference type="Proteomes" id="UP000266272">
    <property type="component" value="Unassembled WGS sequence"/>
</dbReference>
<keyword evidence="2" id="KW-0548">Nucleotidyltransferase</keyword>
<keyword evidence="3" id="KW-1185">Reference proteome</keyword>
<dbReference type="InterPro" id="IPR038717">
    <property type="entry name" value="Tc1-like_DDE_dom"/>
</dbReference>
<keyword evidence="2" id="KW-0695">RNA-directed DNA polymerase</keyword>
<dbReference type="InterPro" id="IPR036397">
    <property type="entry name" value="RNaseH_sf"/>
</dbReference>
<dbReference type="SUPFAM" id="SSF56219">
    <property type="entry name" value="DNase I-like"/>
    <property type="match status" value="1"/>
</dbReference>